<proteinExistence type="predicted"/>
<gene>
    <name evidence="2" type="ORF">YA0871_09285</name>
</gene>
<dbReference type="EMBL" id="JAEILM010000024">
    <property type="protein sequence ID" value="MBI6632856.1"/>
    <property type="molecule type" value="Genomic_DNA"/>
</dbReference>
<evidence type="ECO:0000313" key="2">
    <source>
        <dbReference type="EMBL" id="MBI6632856.1"/>
    </source>
</evidence>
<dbReference type="RefSeq" id="WP_198707200.1">
    <property type="nucleotide sequence ID" value="NZ_JAEILM010000024.1"/>
</dbReference>
<name>A0ABS0UYQ2_9PSED</name>
<accession>A0ABS0UYQ2</accession>
<keyword evidence="3" id="KW-1185">Reference proteome</keyword>
<feature type="non-terminal residue" evidence="2">
    <location>
        <position position="154"/>
    </location>
</feature>
<protein>
    <submittedName>
        <fullName evidence="2">AlgP family protein</fullName>
    </submittedName>
</protein>
<reference evidence="2 3" key="1">
    <citation type="submission" date="2020-12" db="EMBL/GenBank/DDBJ databases">
        <title>Comparative genomic insights into the epidemiology and virulence of plant pathogenic Pseudomonads from Turkey.</title>
        <authorList>
            <person name="Dillon M."/>
            <person name="Ruiz-Bedoya T."/>
            <person name="Bendalovic-Torma C."/>
            <person name="Guttman K.M."/>
            <person name="Kwak H."/>
            <person name="Middleton M.A."/>
            <person name="Wang P.W."/>
            <person name="Horuz S."/>
            <person name="Aysan Y."/>
            <person name="Guttman D.S."/>
        </authorList>
    </citation>
    <scope>NUCLEOTIDE SEQUENCE [LARGE SCALE GENOMIC DNA]</scope>
    <source>
        <strain evidence="2 3">Marul_2_1</strain>
    </source>
</reference>
<dbReference type="Proteomes" id="UP000607562">
    <property type="component" value="Unassembled WGS sequence"/>
</dbReference>
<comment type="caution">
    <text evidence="2">The sequence shown here is derived from an EMBL/GenBank/DDBJ whole genome shotgun (WGS) entry which is preliminary data.</text>
</comment>
<feature type="region of interest" description="Disordered" evidence="1">
    <location>
        <begin position="48"/>
        <end position="76"/>
    </location>
</feature>
<evidence type="ECO:0000256" key="1">
    <source>
        <dbReference type="SAM" id="MobiDB-lite"/>
    </source>
</evidence>
<sequence>MSAKQKPVNTPLHLLQQLSGSLLEHLESACSQALADAEKLLAKLEKQRGKAQEKLHKSRTKLQDAATAGKSKAQAKAKGAVKELEDLLDALKDRQAETRSYISQLKKDAQESLKLAQGVGRVKEAVAKALGARTPAKVAAKPVAKTAAAKPAAK</sequence>
<dbReference type="NCBIfam" id="NF038178">
    <property type="entry name" value="AlgP_Nterm"/>
    <property type="match status" value="1"/>
</dbReference>
<dbReference type="InterPro" id="IPR047725">
    <property type="entry name" value="AlgP_N"/>
</dbReference>
<feature type="compositionally biased region" description="Low complexity" evidence="1">
    <location>
        <begin position="65"/>
        <end position="76"/>
    </location>
</feature>
<evidence type="ECO:0000313" key="3">
    <source>
        <dbReference type="Proteomes" id="UP000607562"/>
    </source>
</evidence>
<organism evidence="2 3">
    <name type="scientific">Pseudomonas paralactis</name>
    <dbReference type="NCBI Taxonomy" id="1615673"/>
    <lineage>
        <taxon>Bacteria</taxon>
        <taxon>Pseudomonadati</taxon>
        <taxon>Pseudomonadota</taxon>
        <taxon>Gammaproteobacteria</taxon>
        <taxon>Pseudomonadales</taxon>
        <taxon>Pseudomonadaceae</taxon>
        <taxon>Pseudomonas</taxon>
    </lineage>
</organism>